<name>A0A0G1EI84_9BACT</name>
<dbReference type="EMBL" id="LCFA01000006">
    <property type="protein sequence ID" value="KKS82731.1"/>
    <property type="molecule type" value="Genomic_DNA"/>
</dbReference>
<proteinExistence type="predicted"/>
<organism evidence="3 4">
    <name type="scientific">Candidatus Wolfebacteria bacterium GW2011_GWC1_43_10</name>
    <dbReference type="NCBI Taxonomy" id="1619011"/>
    <lineage>
        <taxon>Bacteria</taxon>
        <taxon>Candidatus Wolfeibacteriota</taxon>
    </lineage>
</organism>
<feature type="compositionally biased region" description="Low complexity" evidence="1">
    <location>
        <begin position="138"/>
        <end position="158"/>
    </location>
</feature>
<accession>A0A0G1EI84</accession>
<comment type="caution">
    <text evidence="3">The sequence shown here is derived from an EMBL/GenBank/DDBJ whole genome shotgun (WGS) entry which is preliminary data.</text>
</comment>
<evidence type="ECO:0000313" key="4">
    <source>
        <dbReference type="Proteomes" id="UP000034810"/>
    </source>
</evidence>
<feature type="region of interest" description="Disordered" evidence="1">
    <location>
        <begin position="135"/>
        <end position="181"/>
    </location>
</feature>
<dbReference type="AlphaFoldDB" id="A0A0G1EI84"/>
<feature type="signal peptide" evidence="2">
    <location>
        <begin position="1"/>
        <end position="22"/>
    </location>
</feature>
<sequence length="341" mass="37327">MKRIPVLLAMLAVMVVAVAVPAAVQPQDVTAQCVPCQTCRDQLPNGLKVDMVPGVWDYRWEFPCGTVIGTLSSDRKKITLNVPACCKVRVCRKAGNDCNTSGWYSCGQDVYTVGVSNGKELSHVSIEAVQCGCPTPTPTQTRTPTKSPTQTPTATWTPTSPPPTQTPTQTPTATPTPTPTPYVTPTPCIPLTECGGRCGWIEDGCGGSLQCEPCPPPPPPPGRWPDKNCEVCDWENHFTIQVTENVVEYLRFGRENIARQIVFETYDEGEYAIWVGKFSEADKAKKVFPMRDPGKLTVPFPSSGLPLQQWSDMWFTGGRGRLTVFLDSANSVWIDTVEQTE</sequence>
<dbReference type="Proteomes" id="UP000034810">
    <property type="component" value="Unassembled WGS sequence"/>
</dbReference>
<protein>
    <submittedName>
        <fullName evidence="3">Endoglucanase</fullName>
    </submittedName>
</protein>
<evidence type="ECO:0000256" key="1">
    <source>
        <dbReference type="SAM" id="MobiDB-lite"/>
    </source>
</evidence>
<gene>
    <name evidence="3" type="ORF">UV58_C0006G0030</name>
</gene>
<evidence type="ECO:0000256" key="2">
    <source>
        <dbReference type="SAM" id="SignalP"/>
    </source>
</evidence>
<feature type="chain" id="PRO_5002536733" evidence="2">
    <location>
        <begin position="23"/>
        <end position="341"/>
    </location>
</feature>
<evidence type="ECO:0000313" key="3">
    <source>
        <dbReference type="EMBL" id="KKS82731.1"/>
    </source>
</evidence>
<reference evidence="3 4" key="1">
    <citation type="journal article" date="2015" name="Nature">
        <title>rRNA introns, odd ribosomes, and small enigmatic genomes across a large radiation of phyla.</title>
        <authorList>
            <person name="Brown C.T."/>
            <person name="Hug L.A."/>
            <person name="Thomas B.C."/>
            <person name="Sharon I."/>
            <person name="Castelle C.J."/>
            <person name="Singh A."/>
            <person name="Wilkins M.J."/>
            <person name="Williams K.H."/>
            <person name="Banfield J.F."/>
        </authorList>
    </citation>
    <scope>NUCLEOTIDE SEQUENCE [LARGE SCALE GENOMIC DNA]</scope>
</reference>
<keyword evidence="2" id="KW-0732">Signal</keyword>